<dbReference type="Pfam" id="PF03449">
    <property type="entry name" value="GreA_GreB_N"/>
    <property type="match status" value="1"/>
</dbReference>
<dbReference type="PANTHER" id="PTHR30437:SF4">
    <property type="entry name" value="TRANSCRIPTION ELONGATION FACTOR GREA"/>
    <property type="match status" value="1"/>
</dbReference>
<evidence type="ECO:0000259" key="7">
    <source>
        <dbReference type="Pfam" id="PF01272"/>
    </source>
</evidence>
<evidence type="ECO:0000256" key="2">
    <source>
        <dbReference type="ARBA" id="ARBA00023125"/>
    </source>
</evidence>
<name>A0ABT7U979_9FIRM</name>
<organism evidence="9 10">
    <name type="scientific">Amedibacillus dolichus</name>
    <dbReference type="NCBI Taxonomy" id="31971"/>
    <lineage>
        <taxon>Bacteria</taxon>
        <taxon>Bacillati</taxon>
        <taxon>Bacillota</taxon>
        <taxon>Erysipelotrichia</taxon>
        <taxon>Erysipelotrichales</taxon>
        <taxon>Erysipelotrichaceae</taxon>
        <taxon>Amedibacillus</taxon>
    </lineage>
</organism>
<evidence type="ECO:0000313" key="10">
    <source>
        <dbReference type="Proteomes" id="UP001529340"/>
    </source>
</evidence>
<reference evidence="9" key="2">
    <citation type="submission" date="2023-06" db="EMBL/GenBank/DDBJ databases">
        <authorList>
            <person name="Zeman M."/>
            <person name="Kubasova T."/>
            <person name="Jahodarova E."/>
            <person name="Nykrynova M."/>
            <person name="Rychlik I."/>
        </authorList>
    </citation>
    <scope>NUCLEOTIDE SEQUENCE</scope>
    <source>
        <strain evidence="9">ET39</strain>
    </source>
</reference>
<dbReference type="InterPro" id="IPR006359">
    <property type="entry name" value="Tscrpt_elong_fac_GreA"/>
</dbReference>
<evidence type="ECO:0000256" key="1">
    <source>
        <dbReference type="ARBA" id="ARBA00023015"/>
    </source>
</evidence>
<dbReference type="Proteomes" id="UP001529340">
    <property type="component" value="Unassembled WGS sequence"/>
</dbReference>
<dbReference type="InterPro" id="IPR036805">
    <property type="entry name" value="Tscrpt_elong_fac_GreA/B_N_sf"/>
</dbReference>
<dbReference type="PANTHER" id="PTHR30437">
    <property type="entry name" value="TRANSCRIPTION ELONGATION FACTOR GREA"/>
    <property type="match status" value="1"/>
</dbReference>
<dbReference type="InterPro" id="IPR001437">
    <property type="entry name" value="Tscrpt_elong_fac_GreA/B_C"/>
</dbReference>
<dbReference type="Gene3D" id="1.10.287.180">
    <property type="entry name" value="Transcription elongation factor, GreA/GreB, N-terminal domain"/>
    <property type="match status" value="1"/>
</dbReference>
<dbReference type="Pfam" id="PF01272">
    <property type="entry name" value="GreA_GreB"/>
    <property type="match status" value="1"/>
</dbReference>
<protein>
    <recommendedName>
        <fullName evidence="5 6">Transcription elongation factor GreA</fullName>
    </recommendedName>
    <alternativeName>
        <fullName evidence="5">Transcript cleavage factor GreA</fullName>
    </alternativeName>
</protein>
<dbReference type="SUPFAM" id="SSF54534">
    <property type="entry name" value="FKBP-like"/>
    <property type="match status" value="1"/>
</dbReference>
<keyword evidence="1 5" id="KW-0805">Transcription regulation</keyword>
<dbReference type="RefSeq" id="WP_289606668.1">
    <property type="nucleotide sequence ID" value="NZ_JAUDCG010000003.1"/>
</dbReference>
<comment type="function">
    <text evidence="4 5 6">Necessary for efficient RNA polymerase transcription elongation past template-encoded arresting sites. The arresting sites in DNA have the property of trapping a certain fraction of elongating RNA polymerases that pass through, resulting in locked ternary complexes. Cleavage of the nascent transcript by cleavage factors such as GreA or GreB allows the resumption of elongation from the new 3'terminus. GreA releases sequences of 2 to 3 nucleotides.</text>
</comment>
<comment type="similarity">
    <text evidence="5 6">Belongs to the GreA/GreB family.</text>
</comment>
<keyword evidence="2 5" id="KW-0238">DNA-binding</keyword>
<dbReference type="InterPro" id="IPR028624">
    <property type="entry name" value="Tscrpt_elong_fac_GreA/B"/>
</dbReference>
<keyword evidence="9" id="KW-0648">Protein biosynthesis</keyword>
<dbReference type="EMBL" id="JAUDCG010000003">
    <property type="protein sequence ID" value="MDM8156197.1"/>
    <property type="molecule type" value="Genomic_DNA"/>
</dbReference>
<evidence type="ECO:0000259" key="8">
    <source>
        <dbReference type="Pfam" id="PF03449"/>
    </source>
</evidence>
<reference evidence="9" key="1">
    <citation type="submission" date="2023-06" db="EMBL/GenBank/DDBJ databases">
        <title>Identification and characterization of horizontal gene transfer across gut microbiota members of farm animals based on homology search.</title>
        <authorList>
            <person name="Schwarzerova J."/>
            <person name="Nykrynova M."/>
            <person name="Jureckova K."/>
            <person name="Cejkova D."/>
            <person name="Rychlik I."/>
        </authorList>
    </citation>
    <scope>NUCLEOTIDE SEQUENCE</scope>
    <source>
        <strain evidence="9">ET39</strain>
    </source>
</reference>
<evidence type="ECO:0000256" key="5">
    <source>
        <dbReference type="HAMAP-Rule" id="MF_00105"/>
    </source>
</evidence>
<evidence type="ECO:0000256" key="3">
    <source>
        <dbReference type="ARBA" id="ARBA00023163"/>
    </source>
</evidence>
<keyword evidence="3 5" id="KW-0804">Transcription</keyword>
<keyword evidence="9" id="KW-0251">Elongation factor</keyword>
<gene>
    <name evidence="5 9" type="primary">greA</name>
    <name evidence="9" type="ORF">QUV96_00935</name>
</gene>
<keyword evidence="10" id="KW-1185">Reference proteome</keyword>
<dbReference type="PIRSF" id="PIRSF006092">
    <property type="entry name" value="GreA_GreB"/>
    <property type="match status" value="1"/>
</dbReference>
<dbReference type="InterPro" id="IPR023459">
    <property type="entry name" value="Tscrpt_elong_fac_GreA/B_fam"/>
</dbReference>
<dbReference type="Gene3D" id="3.10.50.30">
    <property type="entry name" value="Transcription elongation factor, GreA/GreB, C-terminal domain"/>
    <property type="match status" value="1"/>
</dbReference>
<evidence type="ECO:0000256" key="4">
    <source>
        <dbReference type="ARBA" id="ARBA00024916"/>
    </source>
</evidence>
<evidence type="ECO:0000256" key="6">
    <source>
        <dbReference type="RuleBase" id="RU000556"/>
    </source>
</evidence>
<dbReference type="InterPro" id="IPR036953">
    <property type="entry name" value="GreA/GreB_C_sf"/>
</dbReference>
<dbReference type="SUPFAM" id="SSF46557">
    <property type="entry name" value="GreA transcript cleavage protein, N-terminal domain"/>
    <property type="match status" value="1"/>
</dbReference>
<dbReference type="InterPro" id="IPR022691">
    <property type="entry name" value="Tscrpt_elong_fac_GreA/B_N"/>
</dbReference>
<dbReference type="HAMAP" id="MF_00105">
    <property type="entry name" value="GreA_GreB"/>
    <property type="match status" value="1"/>
</dbReference>
<accession>A0ABT7U979</accession>
<evidence type="ECO:0000313" key="9">
    <source>
        <dbReference type="EMBL" id="MDM8156197.1"/>
    </source>
</evidence>
<comment type="caution">
    <text evidence="9">The sequence shown here is derived from an EMBL/GenBank/DDBJ whole genome shotgun (WGS) entry which is preliminary data.</text>
</comment>
<dbReference type="GO" id="GO:0003746">
    <property type="term" value="F:translation elongation factor activity"/>
    <property type="evidence" value="ECO:0007669"/>
    <property type="project" value="UniProtKB-KW"/>
</dbReference>
<sequence length="162" mass="18052">MAQENEHKFYVTKEGLDELKKEQDNLIHVVRQEVIVELQEARAQGDLSENADYDAARDHQAQVEARIRELENMISNAVIIEGDKEAVSSKAVTLGSTVTIRDLSDGSEETYTIVGSIEADPLNGRLSNITPLAVALMDHKVNEVVHITNVEEPYDVKILDLK</sequence>
<dbReference type="NCBIfam" id="TIGR01462">
    <property type="entry name" value="greA"/>
    <property type="match status" value="1"/>
</dbReference>
<proteinExistence type="inferred from homology"/>
<feature type="domain" description="Transcription elongation factor GreA/GreB N-terminal" evidence="8">
    <location>
        <begin position="10"/>
        <end position="79"/>
    </location>
</feature>
<feature type="domain" description="Transcription elongation factor GreA/GreB C-terminal" evidence="7">
    <location>
        <begin position="89"/>
        <end position="161"/>
    </location>
</feature>
<dbReference type="NCBIfam" id="NF001263">
    <property type="entry name" value="PRK00226.1-4"/>
    <property type="match status" value="1"/>
</dbReference>